<reference evidence="6 7" key="1">
    <citation type="submission" date="2020-02" db="EMBL/GenBank/DDBJ databases">
        <title>Albibacoteraceae fam. nov., the first described family within the subdivision 4 Verrucomicrobia.</title>
        <authorList>
            <person name="Xi F."/>
        </authorList>
    </citation>
    <scope>NUCLEOTIDE SEQUENCE [LARGE SCALE GENOMIC DNA]</scope>
    <source>
        <strain evidence="6 7">CK1056</strain>
    </source>
</reference>
<feature type="domain" description="Phosphotyrosine protein phosphatase I" evidence="5">
    <location>
        <begin position="3"/>
        <end position="152"/>
    </location>
</feature>
<dbReference type="InterPro" id="IPR036196">
    <property type="entry name" value="Ptyr_pPase_sf"/>
</dbReference>
<dbReference type="GO" id="GO:0004725">
    <property type="term" value="F:protein tyrosine phosphatase activity"/>
    <property type="evidence" value="ECO:0007669"/>
    <property type="project" value="InterPro"/>
</dbReference>
<dbReference type="SUPFAM" id="SSF52788">
    <property type="entry name" value="Phosphotyrosine protein phosphatases I"/>
    <property type="match status" value="1"/>
</dbReference>
<dbReference type="Gene3D" id="3.40.50.2300">
    <property type="match status" value="1"/>
</dbReference>
<dbReference type="EMBL" id="JAAGNX010000001">
    <property type="protein sequence ID" value="NDV60840.1"/>
    <property type="molecule type" value="Genomic_DNA"/>
</dbReference>
<keyword evidence="7" id="KW-1185">Reference proteome</keyword>
<evidence type="ECO:0000313" key="7">
    <source>
        <dbReference type="Proteomes" id="UP000478417"/>
    </source>
</evidence>
<dbReference type="SMART" id="SM00226">
    <property type="entry name" value="LMWPc"/>
    <property type="match status" value="1"/>
</dbReference>
<accession>A0A6B2LZ82</accession>
<dbReference type="PRINTS" id="PR00719">
    <property type="entry name" value="LMWPTPASE"/>
</dbReference>
<comment type="caution">
    <text evidence="6">The sequence shown here is derived from an EMBL/GenBank/DDBJ whole genome shotgun (WGS) entry which is preliminary data.</text>
</comment>
<dbReference type="FunFam" id="3.40.50.2300:FF:000113">
    <property type="entry name" value="Low molecular weight protein-tyrosine-phosphatase"/>
    <property type="match status" value="1"/>
</dbReference>
<keyword evidence="2" id="KW-0378">Hydrolase</keyword>
<proteinExistence type="inferred from homology"/>
<dbReference type="PANTHER" id="PTHR47439:SF1">
    <property type="entry name" value="ACID PHOSPHATASE"/>
    <property type="match status" value="1"/>
</dbReference>
<dbReference type="AlphaFoldDB" id="A0A6B2LZ82"/>
<evidence type="ECO:0000256" key="3">
    <source>
        <dbReference type="ARBA" id="ARBA00022912"/>
    </source>
</evidence>
<feature type="active site" description="Nucleophile" evidence="4">
    <location>
        <position position="9"/>
    </location>
</feature>
<dbReference type="InterPro" id="IPR023485">
    <property type="entry name" value="Ptyr_pPase"/>
</dbReference>
<dbReference type="RefSeq" id="WP_163961224.1">
    <property type="nucleotide sequence ID" value="NZ_JAAGNX010000001.1"/>
</dbReference>
<dbReference type="CDD" id="cd16343">
    <property type="entry name" value="LMWPTP"/>
    <property type="match status" value="1"/>
</dbReference>
<comment type="similarity">
    <text evidence="1">Belongs to the low molecular weight phosphotyrosine protein phosphatase family.</text>
</comment>
<feature type="active site" evidence="4">
    <location>
        <position position="15"/>
    </location>
</feature>
<dbReference type="InterPro" id="IPR017867">
    <property type="entry name" value="Tyr_phospatase_low_mol_wt"/>
</dbReference>
<evidence type="ECO:0000256" key="1">
    <source>
        <dbReference type="ARBA" id="ARBA00011063"/>
    </source>
</evidence>
<evidence type="ECO:0000256" key="4">
    <source>
        <dbReference type="PIRSR" id="PIRSR617867-1"/>
    </source>
</evidence>
<dbReference type="Pfam" id="PF01451">
    <property type="entry name" value="LMWPc"/>
    <property type="match status" value="1"/>
</dbReference>
<gene>
    <name evidence="6" type="ORF">G0Q06_00070</name>
</gene>
<name>A0A6B2LZ82_9BACT</name>
<dbReference type="Proteomes" id="UP000478417">
    <property type="component" value="Unassembled WGS sequence"/>
</dbReference>
<evidence type="ECO:0000259" key="5">
    <source>
        <dbReference type="SMART" id="SM00226"/>
    </source>
</evidence>
<feature type="active site" description="Proton donor" evidence="4">
    <location>
        <position position="126"/>
    </location>
</feature>
<dbReference type="PANTHER" id="PTHR47439">
    <property type="entry name" value="LOW MOLECULAR WEIGHT PHOSPHOTYROSINE PROTEIN PHOSPHATASE-RELATED"/>
    <property type="match status" value="1"/>
</dbReference>
<evidence type="ECO:0000256" key="2">
    <source>
        <dbReference type="ARBA" id="ARBA00022801"/>
    </source>
</evidence>
<dbReference type="InterPro" id="IPR052995">
    <property type="entry name" value="LMW-PTP"/>
</dbReference>
<keyword evidence="3" id="KW-0904">Protein phosphatase</keyword>
<sequence length="161" mass="17831">MPKSVLFVCMGNICRSPSAEAIFHAKVEDAGLAQSILCDSAGTIGYHSGNRADARMRKSAAKRGYSLDSISRQVRPDDFDHFDHIIAMDRENLNDLKAMQAIHAGKARLSMMCDYSRHHSETEVPDPYYGGDQGFERVLDILEDACAGLLEKVKEELQDPA</sequence>
<evidence type="ECO:0000313" key="6">
    <source>
        <dbReference type="EMBL" id="NDV60840.1"/>
    </source>
</evidence>
<protein>
    <submittedName>
        <fullName evidence="6">Low molecular weight phosphotyrosine protein phosphatase</fullName>
    </submittedName>
</protein>
<organism evidence="6 7">
    <name type="scientific">Oceanipulchritudo coccoides</name>
    <dbReference type="NCBI Taxonomy" id="2706888"/>
    <lineage>
        <taxon>Bacteria</taxon>
        <taxon>Pseudomonadati</taxon>
        <taxon>Verrucomicrobiota</taxon>
        <taxon>Opitutia</taxon>
        <taxon>Puniceicoccales</taxon>
        <taxon>Oceanipulchritudinaceae</taxon>
        <taxon>Oceanipulchritudo</taxon>
    </lineage>
</organism>